<dbReference type="PROSITE" id="PS50077">
    <property type="entry name" value="HEAT_REPEAT"/>
    <property type="match status" value="1"/>
</dbReference>
<dbReference type="EMBL" id="JAIVFQ010000029">
    <property type="protein sequence ID" value="MCC5601298.1"/>
    <property type="molecule type" value="Genomic_DNA"/>
</dbReference>
<dbReference type="Pfam" id="PF13646">
    <property type="entry name" value="HEAT_2"/>
    <property type="match status" value="1"/>
</dbReference>
<accession>A0ABS8IAQ6</accession>
<keyword evidence="4" id="KW-0456">Lyase</keyword>
<keyword evidence="2" id="KW-0042">Antenna complex</keyword>
<dbReference type="InterPro" id="IPR011989">
    <property type="entry name" value="ARM-like"/>
</dbReference>
<evidence type="ECO:0008006" key="8">
    <source>
        <dbReference type="Google" id="ProtNLM"/>
    </source>
</evidence>
<protein>
    <recommendedName>
        <fullName evidence="8">HEAT repeat domain-containing protein</fullName>
    </recommendedName>
</protein>
<evidence type="ECO:0000256" key="3">
    <source>
        <dbReference type="ARBA" id="ARBA00022738"/>
    </source>
</evidence>
<evidence type="ECO:0000256" key="4">
    <source>
        <dbReference type="ARBA" id="ARBA00023239"/>
    </source>
</evidence>
<evidence type="ECO:0000313" key="6">
    <source>
        <dbReference type="EMBL" id="MCC5601298.1"/>
    </source>
</evidence>
<keyword evidence="5" id="KW-1133">Transmembrane helix</keyword>
<comment type="caution">
    <text evidence="6">The sequence shown here is derived from an EMBL/GenBank/DDBJ whole genome shotgun (WGS) entry which is preliminary data.</text>
</comment>
<reference evidence="6 7" key="1">
    <citation type="journal article" date="2021" name="Microorganisms">
        <title>Genome Evolution of Filamentous Cyanobacterium Nostoc Species: From Facultative Symbiosis to Free Living.</title>
        <authorList>
            <person name="Huo D."/>
            <person name="Li H."/>
            <person name="Cai F."/>
            <person name="Guo X."/>
            <person name="Qiao Z."/>
            <person name="Wang W."/>
            <person name="Yu G."/>
            <person name="Li R."/>
        </authorList>
    </citation>
    <scope>NUCLEOTIDE SEQUENCE [LARGE SCALE GENOMIC DNA]</scope>
    <source>
        <strain evidence="6 7">CHAB 5714</strain>
    </source>
</reference>
<dbReference type="InterPro" id="IPR016024">
    <property type="entry name" value="ARM-type_fold"/>
</dbReference>
<keyword evidence="5" id="KW-0472">Membrane</keyword>
<feature type="transmembrane region" description="Helical" evidence="5">
    <location>
        <begin position="35"/>
        <end position="59"/>
    </location>
</feature>
<keyword evidence="5" id="KW-0812">Transmembrane</keyword>
<proteinExistence type="inferred from homology"/>
<evidence type="ECO:0000256" key="1">
    <source>
        <dbReference type="ARBA" id="ARBA00009299"/>
    </source>
</evidence>
<evidence type="ECO:0000256" key="5">
    <source>
        <dbReference type="SAM" id="Phobius"/>
    </source>
</evidence>
<keyword evidence="7" id="KW-1185">Reference proteome</keyword>
<comment type="similarity">
    <text evidence="1">Belongs to the CpcE/RpcE/PecE family.</text>
</comment>
<gene>
    <name evidence="6" type="ORF">LC586_19325</name>
</gene>
<organism evidence="6 7">
    <name type="scientific">Nostoc favosum CHAB5714</name>
    <dbReference type="NCBI Taxonomy" id="2780399"/>
    <lineage>
        <taxon>Bacteria</taxon>
        <taxon>Bacillati</taxon>
        <taxon>Cyanobacteriota</taxon>
        <taxon>Cyanophyceae</taxon>
        <taxon>Nostocales</taxon>
        <taxon>Nostocaceae</taxon>
        <taxon>Nostoc</taxon>
        <taxon>Nostoc favosum</taxon>
    </lineage>
</organism>
<dbReference type="Proteomes" id="UP001199525">
    <property type="component" value="Unassembled WGS sequence"/>
</dbReference>
<dbReference type="Gene3D" id="1.25.10.10">
    <property type="entry name" value="Leucine-rich Repeat Variant"/>
    <property type="match status" value="1"/>
</dbReference>
<evidence type="ECO:0000313" key="7">
    <source>
        <dbReference type="Proteomes" id="UP001199525"/>
    </source>
</evidence>
<dbReference type="InterPro" id="IPR021133">
    <property type="entry name" value="HEAT_type_2"/>
</dbReference>
<sequence length="325" mass="37527">MDSPNFNYTNFQSKNSLILTLKILNSIMLTHLKNYYCAVLTIIIYLVVGINSGNAHIVLDKNNEETLKCTDAERRKINEFNQEIDKFQDILDDEEFTYNPTEEKYEKLAAWREALVACNYSLNDVPTLLANLSSKNKNTRAVAEDVFIEMDLKALPALLAALKKDDTTIRNNAIEVLTSYEMSIGDERYTKSLANALKEDNQNFRISVLSIIITNLENCRRGEVNDEILFYSIAENLDNKNPKIRTLAATILYNSEYSEKILDNYKNSPDQNTRQRAAEIIKKIEQEPKIAVGISCPSRIRDFRTALLKYFANQHKKRRNNQRYR</sequence>
<keyword evidence="3" id="KW-0605">Phycobilisome</keyword>
<dbReference type="RefSeq" id="WP_229486329.1">
    <property type="nucleotide sequence ID" value="NZ_JAIVFQ010000029.1"/>
</dbReference>
<name>A0ABS8IAQ6_9NOSO</name>
<evidence type="ECO:0000256" key="2">
    <source>
        <dbReference type="ARBA" id="ARBA00022549"/>
    </source>
</evidence>
<dbReference type="SUPFAM" id="SSF48371">
    <property type="entry name" value="ARM repeat"/>
    <property type="match status" value="1"/>
</dbReference>